<evidence type="ECO:0000256" key="2">
    <source>
        <dbReference type="RuleBase" id="RU003616"/>
    </source>
</evidence>
<evidence type="ECO:0000259" key="3">
    <source>
        <dbReference type="PROSITE" id="PS01031"/>
    </source>
</evidence>
<evidence type="ECO:0000313" key="5">
    <source>
        <dbReference type="Proteomes" id="UP000177068"/>
    </source>
</evidence>
<proteinExistence type="inferred from homology"/>
<dbReference type="InterPro" id="IPR002068">
    <property type="entry name" value="A-crystallin/Hsp20_dom"/>
</dbReference>
<dbReference type="SUPFAM" id="SSF49764">
    <property type="entry name" value="HSP20-like chaperones"/>
    <property type="match status" value="1"/>
</dbReference>
<evidence type="ECO:0000313" key="4">
    <source>
        <dbReference type="EMBL" id="OHB05420.1"/>
    </source>
</evidence>
<feature type="domain" description="SHSP" evidence="3">
    <location>
        <begin position="116"/>
        <end position="227"/>
    </location>
</feature>
<reference evidence="4 5" key="1">
    <citation type="journal article" date="2016" name="Nat. Commun.">
        <title>Thousands of microbial genomes shed light on interconnected biogeochemical processes in an aquifer system.</title>
        <authorList>
            <person name="Anantharaman K."/>
            <person name="Brown C.T."/>
            <person name="Hug L.A."/>
            <person name="Sharon I."/>
            <person name="Castelle C.J."/>
            <person name="Probst A.J."/>
            <person name="Thomas B.C."/>
            <person name="Singh A."/>
            <person name="Wilkins M.J."/>
            <person name="Karaoz U."/>
            <person name="Brodie E.L."/>
            <person name="Williams K.H."/>
            <person name="Hubbard S.S."/>
            <person name="Banfield J.F."/>
        </authorList>
    </citation>
    <scope>NUCLEOTIDE SEQUENCE [LARGE SCALE GENOMIC DNA]</scope>
</reference>
<evidence type="ECO:0000256" key="1">
    <source>
        <dbReference type="PROSITE-ProRule" id="PRU00285"/>
    </source>
</evidence>
<name>A0A1G2U8U1_9BACT</name>
<dbReference type="Pfam" id="PF00011">
    <property type="entry name" value="HSP20"/>
    <property type="match status" value="1"/>
</dbReference>
<sequence>MEKPPVRHLFDLKAGKDYFSIADVVGYVTDTVDARNYWKVLKNRLKKSSPELVTKCNQLKMVSKDGKYYLTDVADAETILQIAEVVPGANIAVLNDCLRSPEETENPLSTRQDLEKEESEMQLLVDVYQKDVFIFIEAMVAGVLLENISISVFPKKVIISGKRSNEDFKSSPEDSQKEYLRQELLWTNFSRTILLPHKIQIDKVEKIQEHGRLIIKLLKTDNSPPNS</sequence>
<dbReference type="Proteomes" id="UP000177068">
    <property type="component" value="Unassembled WGS sequence"/>
</dbReference>
<dbReference type="PROSITE" id="PS01031">
    <property type="entry name" value="SHSP"/>
    <property type="match status" value="1"/>
</dbReference>
<dbReference type="AlphaFoldDB" id="A0A1G2U8U1"/>
<protein>
    <recommendedName>
        <fullName evidence="3">SHSP domain-containing protein</fullName>
    </recommendedName>
</protein>
<gene>
    <name evidence="4" type="ORF">A3A26_00900</name>
</gene>
<dbReference type="CDD" id="cd06464">
    <property type="entry name" value="ACD_sHsps-like"/>
    <property type="match status" value="1"/>
</dbReference>
<comment type="similarity">
    <text evidence="1 2">Belongs to the small heat shock protein (HSP20) family.</text>
</comment>
<comment type="caution">
    <text evidence="4">The sequence shown here is derived from an EMBL/GenBank/DDBJ whole genome shotgun (WGS) entry which is preliminary data.</text>
</comment>
<dbReference type="Gene3D" id="2.60.40.790">
    <property type="match status" value="1"/>
</dbReference>
<dbReference type="EMBL" id="MHWG01000019">
    <property type="protein sequence ID" value="OHB05420.1"/>
    <property type="molecule type" value="Genomic_DNA"/>
</dbReference>
<accession>A0A1G2U8U1</accession>
<dbReference type="InterPro" id="IPR008978">
    <property type="entry name" value="HSP20-like_chaperone"/>
</dbReference>
<organism evidence="4 5">
    <name type="scientific">Candidatus Zambryskibacteria bacterium RIFCSPLOWO2_01_FULL_47_14</name>
    <dbReference type="NCBI Taxonomy" id="1802763"/>
    <lineage>
        <taxon>Bacteria</taxon>
        <taxon>Candidatus Zambryskiibacteriota</taxon>
    </lineage>
</organism>